<name>A0AAD6M357_9ROSI</name>
<comment type="caution">
    <text evidence="1">The sequence shown here is derived from an EMBL/GenBank/DDBJ whole genome shotgun (WGS) entry which is preliminary data.</text>
</comment>
<keyword evidence="2" id="KW-1185">Reference proteome</keyword>
<gene>
    <name evidence="1" type="ORF">NC653_029740</name>
</gene>
<dbReference type="Proteomes" id="UP001164929">
    <property type="component" value="Chromosome 12"/>
</dbReference>
<sequence length="28" mass="3130">MWTVGGITRRKQVATATAILEFKTIYAC</sequence>
<accession>A0AAD6M357</accession>
<dbReference type="AlphaFoldDB" id="A0AAD6M357"/>
<dbReference type="EMBL" id="JAQIZT010000012">
    <property type="protein sequence ID" value="KAJ6977935.1"/>
    <property type="molecule type" value="Genomic_DNA"/>
</dbReference>
<protein>
    <submittedName>
        <fullName evidence="1">Uncharacterized protein</fullName>
    </submittedName>
</protein>
<proteinExistence type="predicted"/>
<evidence type="ECO:0000313" key="1">
    <source>
        <dbReference type="EMBL" id="KAJ6977935.1"/>
    </source>
</evidence>
<organism evidence="1 2">
    <name type="scientific">Populus alba x Populus x berolinensis</name>
    <dbReference type="NCBI Taxonomy" id="444605"/>
    <lineage>
        <taxon>Eukaryota</taxon>
        <taxon>Viridiplantae</taxon>
        <taxon>Streptophyta</taxon>
        <taxon>Embryophyta</taxon>
        <taxon>Tracheophyta</taxon>
        <taxon>Spermatophyta</taxon>
        <taxon>Magnoliopsida</taxon>
        <taxon>eudicotyledons</taxon>
        <taxon>Gunneridae</taxon>
        <taxon>Pentapetalae</taxon>
        <taxon>rosids</taxon>
        <taxon>fabids</taxon>
        <taxon>Malpighiales</taxon>
        <taxon>Salicaceae</taxon>
        <taxon>Saliceae</taxon>
        <taxon>Populus</taxon>
    </lineage>
</organism>
<evidence type="ECO:0000313" key="2">
    <source>
        <dbReference type="Proteomes" id="UP001164929"/>
    </source>
</evidence>
<reference evidence="1" key="1">
    <citation type="journal article" date="2023" name="Mol. Ecol. Resour.">
        <title>Chromosome-level genome assembly of a triploid poplar Populus alba 'Berolinensis'.</title>
        <authorList>
            <person name="Chen S."/>
            <person name="Yu Y."/>
            <person name="Wang X."/>
            <person name="Wang S."/>
            <person name="Zhang T."/>
            <person name="Zhou Y."/>
            <person name="He R."/>
            <person name="Meng N."/>
            <person name="Wang Y."/>
            <person name="Liu W."/>
            <person name="Liu Z."/>
            <person name="Liu J."/>
            <person name="Guo Q."/>
            <person name="Huang H."/>
            <person name="Sederoff R.R."/>
            <person name="Wang G."/>
            <person name="Qu G."/>
            <person name="Chen S."/>
        </authorList>
    </citation>
    <scope>NUCLEOTIDE SEQUENCE</scope>
    <source>
        <strain evidence="1">SC-2020</strain>
    </source>
</reference>